<reference evidence="1 2" key="1">
    <citation type="submission" date="2016-10" db="EMBL/GenBank/DDBJ databases">
        <authorList>
            <person name="de Groot N.N."/>
        </authorList>
    </citation>
    <scope>NUCLEOTIDE SEQUENCE [LARGE SCALE GENOMIC DNA]</scope>
    <source>
        <strain evidence="1 2">DSM 6059</strain>
    </source>
</reference>
<organism evidence="1 2">
    <name type="scientific">Pseudoalteromonas denitrificans DSM 6059</name>
    <dbReference type="NCBI Taxonomy" id="1123010"/>
    <lineage>
        <taxon>Bacteria</taxon>
        <taxon>Pseudomonadati</taxon>
        <taxon>Pseudomonadota</taxon>
        <taxon>Gammaproteobacteria</taxon>
        <taxon>Alteromonadales</taxon>
        <taxon>Pseudoalteromonadaceae</taxon>
        <taxon>Pseudoalteromonas</taxon>
    </lineage>
</organism>
<dbReference type="EMBL" id="FOLO01000020">
    <property type="protein sequence ID" value="SFC86165.1"/>
    <property type="molecule type" value="Genomic_DNA"/>
</dbReference>
<evidence type="ECO:0000313" key="1">
    <source>
        <dbReference type="EMBL" id="SFC86165.1"/>
    </source>
</evidence>
<proteinExistence type="predicted"/>
<keyword evidence="2" id="KW-1185">Reference proteome</keyword>
<evidence type="ECO:0000313" key="2">
    <source>
        <dbReference type="Proteomes" id="UP000198862"/>
    </source>
</evidence>
<sequence>MTRAFKQRFMTEILQEPHNSHFLNFIISVQVTFYTIDKT</sequence>
<protein>
    <submittedName>
        <fullName evidence="1">Uncharacterized protein</fullName>
    </submittedName>
</protein>
<dbReference type="Proteomes" id="UP000198862">
    <property type="component" value="Unassembled WGS sequence"/>
</dbReference>
<name>A0A1I1MM15_9GAMM</name>
<gene>
    <name evidence="1" type="ORF">SAMN02745724_02744</name>
</gene>
<dbReference type="AlphaFoldDB" id="A0A1I1MM15"/>
<accession>A0A1I1MM15</accession>